<evidence type="ECO:0000256" key="1">
    <source>
        <dbReference type="ARBA" id="ARBA00004337"/>
    </source>
</evidence>
<evidence type="ECO:0000256" key="9">
    <source>
        <dbReference type="RuleBase" id="RU363079"/>
    </source>
</evidence>
<dbReference type="GO" id="GO:0000139">
    <property type="term" value="C:Golgi membrane"/>
    <property type="evidence" value="ECO:0007669"/>
    <property type="project" value="UniProtKB-SubCell"/>
</dbReference>
<dbReference type="Proteomes" id="UP001179952">
    <property type="component" value="Unassembled WGS sequence"/>
</dbReference>
<keyword evidence="6" id="KW-0967">Endosome</keyword>
<reference evidence="10" key="2">
    <citation type="submission" date="2023-06" db="EMBL/GenBank/DDBJ databases">
        <authorList>
            <person name="Ma L."/>
            <person name="Liu K.-W."/>
            <person name="Li Z."/>
            <person name="Hsiao Y.-Y."/>
            <person name="Qi Y."/>
            <person name="Fu T."/>
            <person name="Tang G."/>
            <person name="Zhang D."/>
            <person name="Sun W.-H."/>
            <person name="Liu D.-K."/>
            <person name="Li Y."/>
            <person name="Chen G.-Z."/>
            <person name="Liu X.-D."/>
            <person name="Liao X.-Y."/>
            <person name="Jiang Y.-T."/>
            <person name="Yu X."/>
            <person name="Hao Y."/>
            <person name="Huang J."/>
            <person name="Zhao X.-W."/>
            <person name="Ke S."/>
            <person name="Chen Y.-Y."/>
            <person name="Wu W.-L."/>
            <person name="Hsu J.-L."/>
            <person name="Lin Y.-F."/>
            <person name="Huang M.-D."/>
            <person name="Li C.-Y."/>
            <person name="Huang L."/>
            <person name="Wang Z.-W."/>
            <person name="Zhao X."/>
            <person name="Zhong W.-Y."/>
            <person name="Peng D.-H."/>
            <person name="Ahmad S."/>
            <person name="Lan S."/>
            <person name="Zhang J.-S."/>
            <person name="Tsai W.-C."/>
            <person name="Van De Peer Y."/>
            <person name="Liu Z.-J."/>
        </authorList>
    </citation>
    <scope>NUCLEOTIDE SEQUENCE</scope>
    <source>
        <strain evidence="10">SCP</strain>
        <tissue evidence="10">Leaves</tissue>
    </source>
</reference>
<feature type="transmembrane region" description="Helical" evidence="9">
    <location>
        <begin position="17"/>
        <end position="40"/>
    </location>
</feature>
<evidence type="ECO:0000313" key="11">
    <source>
        <dbReference type="Proteomes" id="UP001179952"/>
    </source>
</evidence>
<dbReference type="PANTHER" id="PTHR10766">
    <property type="entry name" value="TRANSMEMBRANE 9 SUPERFAMILY PROTEIN"/>
    <property type="match status" value="1"/>
</dbReference>
<reference evidence="10" key="1">
    <citation type="journal article" date="2023" name="Nat. Commun.">
        <title>Diploid and tetraploid genomes of Acorus and the evolution of monocots.</title>
        <authorList>
            <person name="Ma L."/>
            <person name="Liu K.W."/>
            <person name="Li Z."/>
            <person name="Hsiao Y.Y."/>
            <person name="Qi Y."/>
            <person name="Fu T."/>
            <person name="Tang G.D."/>
            <person name="Zhang D."/>
            <person name="Sun W.H."/>
            <person name="Liu D.K."/>
            <person name="Li Y."/>
            <person name="Chen G.Z."/>
            <person name="Liu X.D."/>
            <person name="Liao X.Y."/>
            <person name="Jiang Y.T."/>
            <person name="Yu X."/>
            <person name="Hao Y."/>
            <person name="Huang J."/>
            <person name="Zhao X.W."/>
            <person name="Ke S."/>
            <person name="Chen Y.Y."/>
            <person name="Wu W.L."/>
            <person name="Hsu J.L."/>
            <person name="Lin Y.F."/>
            <person name="Huang M.D."/>
            <person name="Li C.Y."/>
            <person name="Huang L."/>
            <person name="Wang Z.W."/>
            <person name="Zhao X."/>
            <person name="Zhong W.Y."/>
            <person name="Peng D.H."/>
            <person name="Ahmad S."/>
            <person name="Lan S."/>
            <person name="Zhang J.S."/>
            <person name="Tsai W.C."/>
            <person name="Van de Peer Y."/>
            <person name="Liu Z.J."/>
        </authorList>
    </citation>
    <scope>NUCLEOTIDE SEQUENCE</scope>
    <source>
        <strain evidence="10">SCP</strain>
    </source>
</reference>
<comment type="caution">
    <text evidence="10">The sequence shown here is derived from an EMBL/GenBank/DDBJ whole genome shotgun (WGS) entry which is preliminary data.</text>
</comment>
<dbReference type="GO" id="GO:0010008">
    <property type="term" value="C:endosome membrane"/>
    <property type="evidence" value="ECO:0007669"/>
    <property type="project" value="UniProtKB-SubCell"/>
</dbReference>
<accession>A0AAV9BAF1</accession>
<dbReference type="PANTHER" id="PTHR10766:SF163">
    <property type="entry name" value="TRANSMEMBRANE 9 SUPERFAMILY MEMBER 12"/>
    <property type="match status" value="1"/>
</dbReference>
<dbReference type="GO" id="GO:0072657">
    <property type="term" value="P:protein localization to membrane"/>
    <property type="evidence" value="ECO:0007669"/>
    <property type="project" value="TreeGrafter"/>
</dbReference>
<dbReference type="AlphaFoldDB" id="A0AAV9BAF1"/>
<evidence type="ECO:0000256" key="5">
    <source>
        <dbReference type="ARBA" id="ARBA00022729"/>
    </source>
</evidence>
<keyword evidence="5" id="KW-0732">Signal</keyword>
<name>A0AAV9BAF1_ACOGR</name>
<sequence length="102" mass="11778">MRPTGSQEIPARKFPSWLLVLGAGTLPFGTLFIEFFFILSSLWLGRFYYAFGFILVVLFLLVTVCAEVSVILTYMRLWVEDWRWWWKAFFASGSVGLNLLGV</sequence>
<dbReference type="InterPro" id="IPR004240">
    <property type="entry name" value="EMP70"/>
</dbReference>
<evidence type="ECO:0000256" key="4">
    <source>
        <dbReference type="ARBA" id="ARBA00022692"/>
    </source>
</evidence>
<keyword evidence="11" id="KW-1185">Reference proteome</keyword>
<proteinExistence type="inferred from homology"/>
<gene>
    <name evidence="10" type="ORF">QJS04_geneDACA007880</name>
</gene>
<protein>
    <recommendedName>
        <fullName evidence="9">Transmembrane 9 superfamily member</fullName>
    </recommendedName>
</protein>
<dbReference type="EMBL" id="JAUJYN010000004">
    <property type="protein sequence ID" value="KAK1273615.1"/>
    <property type="molecule type" value="Genomic_DNA"/>
</dbReference>
<organism evidence="10 11">
    <name type="scientific">Acorus gramineus</name>
    <name type="common">Dwarf sweet flag</name>
    <dbReference type="NCBI Taxonomy" id="55184"/>
    <lineage>
        <taxon>Eukaryota</taxon>
        <taxon>Viridiplantae</taxon>
        <taxon>Streptophyta</taxon>
        <taxon>Embryophyta</taxon>
        <taxon>Tracheophyta</taxon>
        <taxon>Spermatophyta</taxon>
        <taxon>Magnoliopsida</taxon>
        <taxon>Liliopsida</taxon>
        <taxon>Acoraceae</taxon>
        <taxon>Acorus</taxon>
    </lineage>
</organism>
<evidence type="ECO:0000256" key="3">
    <source>
        <dbReference type="ARBA" id="ARBA00005227"/>
    </source>
</evidence>
<keyword evidence="7 9" id="KW-1133">Transmembrane helix</keyword>
<dbReference type="Pfam" id="PF02990">
    <property type="entry name" value="EMP70"/>
    <property type="match status" value="1"/>
</dbReference>
<evidence type="ECO:0000256" key="7">
    <source>
        <dbReference type="ARBA" id="ARBA00022989"/>
    </source>
</evidence>
<evidence type="ECO:0000256" key="2">
    <source>
        <dbReference type="ARBA" id="ARBA00004653"/>
    </source>
</evidence>
<comment type="caution">
    <text evidence="9">Lacks conserved residue(s) required for the propagation of feature annotation.</text>
</comment>
<keyword evidence="8 9" id="KW-0472">Membrane</keyword>
<comment type="subcellular location">
    <subcellularLocation>
        <location evidence="1">Endosome membrane</location>
        <topology evidence="1">Multi-pass membrane protein</topology>
    </subcellularLocation>
    <subcellularLocation>
        <location evidence="2">Golgi apparatus membrane</location>
        <topology evidence="2">Multi-pass membrane protein</topology>
    </subcellularLocation>
</comment>
<evidence type="ECO:0000256" key="8">
    <source>
        <dbReference type="ARBA" id="ARBA00023136"/>
    </source>
</evidence>
<evidence type="ECO:0000256" key="6">
    <source>
        <dbReference type="ARBA" id="ARBA00022753"/>
    </source>
</evidence>
<evidence type="ECO:0000313" key="10">
    <source>
        <dbReference type="EMBL" id="KAK1273615.1"/>
    </source>
</evidence>
<keyword evidence="4 9" id="KW-0812">Transmembrane</keyword>
<comment type="similarity">
    <text evidence="3 9">Belongs to the nonaspanin (TM9SF) (TC 9.A.2) family.</text>
</comment>
<feature type="transmembrane region" description="Helical" evidence="9">
    <location>
        <begin position="47"/>
        <end position="72"/>
    </location>
</feature>